<dbReference type="GO" id="GO:0016788">
    <property type="term" value="F:hydrolase activity, acting on ester bonds"/>
    <property type="evidence" value="ECO:0007669"/>
    <property type="project" value="InterPro"/>
</dbReference>
<dbReference type="RefSeq" id="WP_093282753.1">
    <property type="nucleotide sequence ID" value="NZ_FOFS01000003.1"/>
</dbReference>
<dbReference type="OrthoDB" id="2086224at2"/>
<name>A0A1H9CNN2_9GAMM</name>
<dbReference type="Proteomes" id="UP000199233">
    <property type="component" value="Unassembled WGS sequence"/>
</dbReference>
<keyword evidence="3" id="KW-1185">Reference proteome</keyword>
<dbReference type="AlphaFoldDB" id="A0A1H9CNN2"/>
<dbReference type="EMBL" id="FOFS01000003">
    <property type="protein sequence ID" value="SEQ02667.1"/>
    <property type="molecule type" value="Genomic_DNA"/>
</dbReference>
<dbReference type="InterPro" id="IPR029058">
    <property type="entry name" value="AB_hydrolase_fold"/>
</dbReference>
<sequence>MPLQDLNPPGKLLLLMESRILAERARFAWQSRRLLRELPAGQQQPLLIIPGFGCDDALLAAPRRLLCDLGYAAHGWGQGRNLGMRAGLKQALAARLDELAQRHGQSVLLLGWSLGGVFAREMARHQSTRVRRVITLGSPINGHPNANNMVLLFKLANGGGGVGPAELEGFARRIVAPPVPCTAVYSKSDGIVAWRASLEDPAPQCENLEVRGSHFGLPFNPQVLRIVCERLQA</sequence>
<feature type="domain" description="GPI inositol-deacylase PGAP1-like alpha/beta" evidence="1">
    <location>
        <begin position="100"/>
        <end position="148"/>
    </location>
</feature>
<evidence type="ECO:0000313" key="3">
    <source>
        <dbReference type="Proteomes" id="UP000199233"/>
    </source>
</evidence>
<dbReference type="STRING" id="489703.SAMN04488038_103117"/>
<gene>
    <name evidence="2" type="ORF">SAMN04488038_103117</name>
</gene>
<dbReference type="Gene3D" id="3.40.50.1820">
    <property type="entry name" value="alpha/beta hydrolase"/>
    <property type="match status" value="1"/>
</dbReference>
<proteinExistence type="predicted"/>
<protein>
    <submittedName>
        <fullName evidence="2">Alpha/beta hydrolase family protein</fullName>
    </submittedName>
</protein>
<reference evidence="2 3" key="1">
    <citation type="submission" date="2016-10" db="EMBL/GenBank/DDBJ databases">
        <authorList>
            <person name="de Groot N.N."/>
        </authorList>
    </citation>
    <scope>NUCLEOTIDE SEQUENCE [LARGE SCALE GENOMIC DNA]</scope>
    <source>
        <strain evidence="2 3">DSM 25927</strain>
    </source>
</reference>
<evidence type="ECO:0000259" key="1">
    <source>
        <dbReference type="Pfam" id="PF07819"/>
    </source>
</evidence>
<evidence type="ECO:0000313" key="2">
    <source>
        <dbReference type="EMBL" id="SEQ02667.1"/>
    </source>
</evidence>
<keyword evidence="2" id="KW-0378">Hydrolase</keyword>
<dbReference type="InterPro" id="IPR012908">
    <property type="entry name" value="PGAP1-ab_dom-like"/>
</dbReference>
<dbReference type="SUPFAM" id="SSF53474">
    <property type="entry name" value="alpha/beta-Hydrolases"/>
    <property type="match status" value="1"/>
</dbReference>
<dbReference type="Pfam" id="PF07819">
    <property type="entry name" value="PGAP1"/>
    <property type="match status" value="1"/>
</dbReference>
<accession>A0A1H9CNN2</accession>
<organism evidence="2 3">
    <name type="scientific">Solimonas aquatica</name>
    <dbReference type="NCBI Taxonomy" id="489703"/>
    <lineage>
        <taxon>Bacteria</taxon>
        <taxon>Pseudomonadati</taxon>
        <taxon>Pseudomonadota</taxon>
        <taxon>Gammaproteobacteria</taxon>
        <taxon>Nevskiales</taxon>
        <taxon>Nevskiaceae</taxon>
        <taxon>Solimonas</taxon>
    </lineage>
</organism>